<feature type="region of interest" description="Disordered" evidence="1">
    <location>
        <begin position="1"/>
        <end position="20"/>
    </location>
</feature>
<accession>A0A319EGA6</accession>
<keyword evidence="3" id="KW-1185">Reference proteome</keyword>
<proteinExistence type="predicted"/>
<dbReference type="AlphaFoldDB" id="A0A319EGA6"/>
<evidence type="ECO:0000256" key="1">
    <source>
        <dbReference type="SAM" id="MobiDB-lite"/>
    </source>
</evidence>
<reference evidence="2 3" key="1">
    <citation type="submission" date="2018-02" db="EMBL/GenBank/DDBJ databases">
        <title>The genomes of Aspergillus section Nigri reveals drivers in fungal speciation.</title>
        <authorList>
            <consortium name="DOE Joint Genome Institute"/>
            <person name="Vesth T.C."/>
            <person name="Nybo J."/>
            <person name="Theobald S."/>
            <person name="Brandl J."/>
            <person name="Frisvad J.C."/>
            <person name="Nielsen K.F."/>
            <person name="Lyhne E.K."/>
            <person name="Kogle M.E."/>
            <person name="Kuo A."/>
            <person name="Riley R."/>
            <person name="Clum A."/>
            <person name="Nolan M."/>
            <person name="Lipzen A."/>
            <person name="Salamov A."/>
            <person name="Henrissat B."/>
            <person name="Wiebenga A."/>
            <person name="De vries R.P."/>
            <person name="Grigoriev I.V."/>
            <person name="Mortensen U.H."/>
            <person name="Andersen M.R."/>
            <person name="Baker S.E."/>
        </authorList>
    </citation>
    <scope>NUCLEOTIDE SEQUENCE [LARGE SCALE GENOMIC DNA]</scope>
    <source>
        <strain evidence="2 3">CBS 707.79</strain>
    </source>
</reference>
<organism evidence="2 3">
    <name type="scientific">Aspergillus ellipticus CBS 707.79</name>
    <dbReference type="NCBI Taxonomy" id="1448320"/>
    <lineage>
        <taxon>Eukaryota</taxon>
        <taxon>Fungi</taxon>
        <taxon>Dikarya</taxon>
        <taxon>Ascomycota</taxon>
        <taxon>Pezizomycotina</taxon>
        <taxon>Eurotiomycetes</taxon>
        <taxon>Eurotiomycetidae</taxon>
        <taxon>Eurotiales</taxon>
        <taxon>Aspergillaceae</taxon>
        <taxon>Aspergillus</taxon>
        <taxon>Aspergillus subgen. Circumdati</taxon>
    </lineage>
</organism>
<evidence type="ECO:0000313" key="2">
    <source>
        <dbReference type="EMBL" id="PYH89972.1"/>
    </source>
</evidence>
<gene>
    <name evidence="2" type="ORF">BO71DRAFT_93318</name>
</gene>
<dbReference type="VEuPathDB" id="FungiDB:BO71DRAFT_93318"/>
<feature type="compositionally biased region" description="Low complexity" evidence="1">
    <location>
        <begin position="1"/>
        <end position="14"/>
    </location>
</feature>
<feature type="region of interest" description="Disordered" evidence="1">
    <location>
        <begin position="66"/>
        <end position="103"/>
    </location>
</feature>
<protein>
    <submittedName>
        <fullName evidence="2">Uncharacterized protein</fullName>
    </submittedName>
</protein>
<dbReference type="Proteomes" id="UP000247810">
    <property type="component" value="Unassembled WGS sequence"/>
</dbReference>
<sequence>MKVSMASMAGASSAPRSRTRCVVSRQHLTVAADHGLMHPRRSFRPCGWSGRPPARPGAAWQRRISPGLGPGPCRHTCGPSPTVSRWSTAGPGGGASRSRAGGWTRAHPSWRCWWVGGMMRDGRKRGVGGRAGLQSFRCHLAGWDAGTAFREPSP</sequence>
<name>A0A319EGA6_9EURO</name>
<evidence type="ECO:0000313" key="3">
    <source>
        <dbReference type="Proteomes" id="UP000247810"/>
    </source>
</evidence>
<dbReference type="EMBL" id="KZ826003">
    <property type="protein sequence ID" value="PYH89972.1"/>
    <property type="molecule type" value="Genomic_DNA"/>
</dbReference>